<sequence length="421" mass="46227">MGLLQMGHLALCYMNRSDFSYFAYSHGIDQLETYGSSIFDLSPFFKNANLTRLALSFGDNGLSPICYSETYAKFVEFLLYGYFSVFPALTEEYLEFSESSCPLTSEPTGQCREDDPLCPSFILNEVYNPYAWNEDADGNAITPGQKQCSYIALQEGTIDEGTFACQLIHDPVLRKVIRIAMGLTDDDGVLTVAQLRGFGGSLNVNEVIANNPTVFVEGFNTVYSLRGLEYAISDIGGLLSLDVYGHSIEDIEPLKYLSTLTAVDLRNNNISDIFPLVFDSSLSDSFEYLGISGNPLDDSYTSDAIVALFPESIQPNLEVVSGSYSTSLCDDTESMSIDSHRACVQQLDGSYASECAYGYYEDLSSGLCVESPICVAPGIQRDLKKCVMPVTNSNTNVSSSSVTSDDTEGHHYPVWECREEG</sequence>
<name>A0ABQ5KK81_9EUKA</name>
<comment type="caution">
    <text evidence="1">The sequence shown here is derived from an EMBL/GenBank/DDBJ whole genome shotgun (WGS) entry which is preliminary data.</text>
</comment>
<dbReference type="InterPro" id="IPR032675">
    <property type="entry name" value="LRR_dom_sf"/>
</dbReference>
<accession>A0ABQ5KK81</accession>
<feature type="non-terminal residue" evidence="1">
    <location>
        <position position="421"/>
    </location>
</feature>
<proteinExistence type="predicted"/>
<dbReference type="SUPFAM" id="SSF52058">
    <property type="entry name" value="L domain-like"/>
    <property type="match status" value="1"/>
</dbReference>
<reference evidence="1" key="1">
    <citation type="submission" date="2022-03" db="EMBL/GenBank/DDBJ databases">
        <title>Draft genome sequence of Aduncisulcus paluster, a free-living microaerophilic Fornicata.</title>
        <authorList>
            <person name="Yuyama I."/>
            <person name="Kume K."/>
            <person name="Tamura T."/>
            <person name="Inagaki Y."/>
            <person name="Hashimoto T."/>
        </authorList>
    </citation>
    <scope>NUCLEOTIDE SEQUENCE</scope>
    <source>
        <strain evidence="1">NY0171</strain>
    </source>
</reference>
<organism evidence="1 2">
    <name type="scientific">Aduncisulcus paluster</name>
    <dbReference type="NCBI Taxonomy" id="2918883"/>
    <lineage>
        <taxon>Eukaryota</taxon>
        <taxon>Metamonada</taxon>
        <taxon>Carpediemonas-like organisms</taxon>
        <taxon>Aduncisulcus</taxon>
    </lineage>
</organism>
<gene>
    <name evidence="1" type="ORF">ADUPG1_006959</name>
</gene>
<evidence type="ECO:0000313" key="2">
    <source>
        <dbReference type="Proteomes" id="UP001057375"/>
    </source>
</evidence>
<evidence type="ECO:0000313" key="1">
    <source>
        <dbReference type="EMBL" id="GKT32915.1"/>
    </source>
</evidence>
<dbReference type="EMBL" id="BQXS01010086">
    <property type="protein sequence ID" value="GKT32915.1"/>
    <property type="molecule type" value="Genomic_DNA"/>
</dbReference>
<dbReference type="Gene3D" id="3.80.10.10">
    <property type="entry name" value="Ribonuclease Inhibitor"/>
    <property type="match status" value="1"/>
</dbReference>
<keyword evidence="2" id="KW-1185">Reference proteome</keyword>
<protein>
    <submittedName>
        <fullName evidence="1">Uncharacterized protein</fullName>
    </submittedName>
</protein>
<dbReference type="Proteomes" id="UP001057375">
    <property type="component" value="Unassembled WGS sequence"/>
</dbReference>